<accession>A0A383DR39</accession>
<dbReference type="EMBL" id="UINC01219493">
    <property type="protein sequence ID" value="SVE46977.1"/>
    <property type="molecule type" value="Genomic_DNA"/>
</dbReference>
<protein>
    <submittedName>
        <fullName evidence="2">Uncharacterized protein</fullName>
    </submittedName>
</protein>
<evidence type="ECO:0000256" key="1">
    <source>
        <dbReference type="SAM" id="Phobius"/>
    </source>
</evidence>
<evidence type="ECO:0000313" key="2">
    <source>
        <dbReference type="EMBL" id="SVE46977.1"/>
    </source>
</evidence>
<gene>
    <name evidence="2" type="ORF">METZ01_LOCUS499831</name>
</gene>
<dbReference type="AlphaFoldDB" id="A0A383DR39"/>
<organism evidence="2">
    <name type="scientific">marine metagenome</name>
    <dbReference type="NCBI Taxonomy" id="408172"/>
    <lineage>
        <taxon>unclassified sequences</taxon>
        <taxon>metagenomes</taxon>
        <taxon>ecological metagenomes</taxon>
    </lineage>
</organism>
<name>A0A383DR39_9ZZZZ</name>
<feature type="transmembrane region" description="Helical" evidence="1">
    <location>
        <begin position="82"/>
        <end position="102"/>
    </location>
</feature>
<proteinExistence type="predicted"/>
<sequence length="132" mass="15559">MYQFNNKVNLLLLFLPIVSFIGGIWQGQYVNDGYHWGFIFSNALDFLEGKKPYEEIFIQYGLISTLIHSFVLSLFNKNIFSLVVLTSFFYSTSLYLIGVLTYKFTLNKSYSFFSIFVLFFIYPWPTSPWPNF</sequence>
<keyword evidence="1" id="KW-0812">Transmembrane</keyword>
<feature type="non-terminal residue" evidence="2">
    <location>
        <position position="132"/>
    </location>
</feature>
<keyword evidence="1" id="KW-0472">Membrane</keyword>
<reference evidence="2" key="1">
    <citation type="submission" date="2018-05" db="EMBL/GenBank/DDBJ databases">
        <authorList>
            <person name="Lanie J.A."/>
            <person name="Ng W.-L."/>
            <person name="Kazmierczak K.M."/>
            <person name="Andrzejewski T.M."/>
            <person name="Davidsen T.M."/>
            <person name="Wayne K.J."/>
            <person name="Tettelin H."/>
            <person name="Glass J.I."/>
            <person name="Rusch D."/>
            <person name="Podicherti R."/>
            <person name="Tsui H.-C.T."/>
            <person name="Winkler M.E."/>
        </authorList>
    </citation>
    <scope>NUCLEOTIDE SEQUENCE</scope>
</reference>
<keyword evidence="1" id="KW-1133">Transmembrane helix</keyword>
<feature type="transmembrane region" description="Helical" evidence="1">
    <location>
        <begin position="108"/>
        <end position="125"/>
    </location>
</feature>